<feature type="region of interest" description="Disordered" evidence="7">
    <location>
        <begin position="128"/>
        <end position="154"/>
    </location>
</feature>
<feature type="compositionally biased region" description="Basic and acidic residues" evidence="7">
    <location>
        <begin position="131"/>
        <end position="140"/>
    </location>
</feature>
<dbReference type="PANTHER" id="PTHR11545:SF2">
    <property type="entry name" value="LARGE RIBOSOMAL SUBUNIT PROTEIN UL13M"/>
    <property type="match status" value="1"/>
</dbReference>
<dbReference type="Gene3D" id="3.90.1180.10">
    <property type="entry name" value="Ribosomal protein L13"/>
    <property type="match status" value="1"/>
</dbReference>
<dbReference type="PANTHER" id="PTHR11545">
    <property type="entry name" value="RIBOSOMAL PROTEIN L13"/>
    <property type="match status" value="1"/>
</dbReference>
<dbReference type="GO" id="GO:0017148">
    <property type="term" value="P:negative regulation of translation"/>
    <property type="evidence" value="ECO:0007669"/>
    <property type="project" value="TreeGrafter"/>
</dbReference>
<dbReference type="GO" id="GO:0003735">
    <property type="term" value="F:structural constituent of ribosome"/>
    <property type="evidence" value="ECO:0007669"/>
    <property type="project" value="InterPro"/>
</dbReference>
<dbReference type="NCBIfam" id="TIGR01066">
    <property type="entry name" value="rplM_bact"/>
    <property type="match status" value="1"/>
</dbReference>
<dbReference type="PIRSF" id="PIRSF002181">
    <property type="entry name" value="Ribosomal_L13"/>
    <property type="match status" value="1"/>
</dbReference>
<dbReference type="GO" id="GO:0003729">
    <property type="term" value="F:mRNA binding"/>
    <property type="evidence" value="ECO:0007669"/>
    <property type="project" value="UniProtKB-ARBA"/>
</dbReference>
<evidence type="ECO:0000256" key="3">
    <source>
        <dbReference type="ARBA" id="ARBA00022980"/>
    </source>
</evidence>
<dbReference type="InterPro" id="IPR005822">
    <property type="entry name" value="Ribosomal_uL13"/>
</dbReference>
<proteinExistence type="inferred from homology"/>
<dbReference type="FunFam" id="3.90.1180.10:FF:000001">
    <property type="entry name" value="50S ribosomal protein L13"/>
    <property type="match status" value="1"/>
</dbReference>
<dbReference type="Pfam" id="PF00572">
    <property type="entry name" value="Ribosomal_L13"/>
    <property type="match status" value="1"/>
</dbReference>
<comment type="function">
    <text evidence="6">This protein is one of the early assembly proteins of the 50S ribosomal subunit, although it is not seen to bind rRNA by itself. It is important during the early stages of 50S assembly.</text>
</comment>
<dbReference type="CDD" id="cd00392">
    <property type="entry name" value="Ribosomal_L13"/>
    <property type="match status" value="1"/>
</dbReference>
<comment type="similarity">
    <text evidence="1 6">Belongs to the universal ribosomal protein uL13 family.</text>
</comment>
<dbReference type="InterPro" id="IPR036899">
    <property type="entry name" value="Ribosomal_uL13_sf"/>
</dbReference>
<sequence>MKTFSQKNETVEKKWILIDAEGLVVGRLASLVALRLRGKHKATYTPHIDDGDNVIIVNADKVVFTGKKYTDKTYYWHTGHPGGIKERKARQILEGRFPERVVEKAVERMLPEGPLARQQLRNLRVYSGSNHPHEAQKPEALDVAALNSKNKRAA</sequence>
<evidence type="ECO:0000256" key="5">
    <source>
        <dbReference type="ARBA" id="ARBA00035201"/>
    </source>
</evidence>
<keyword evidence="9" id="KW-1185">Reference proteome</keyword>
<evidence type="ECO:0000313" key="8">
    <source>
        <dbReference type="EMBL" id="KAB0680729.1"/>
    </source>
</evidence>
<dbReference type="RefSeq" id="WP_150968881.1">
    <property type="nucleotide sequence ID" value="NZ_VZDO01000004.1"/>
</dbReference>
<accession>A0A7V7PQT7</accession>
<keyword evidence="3 6" id="KW-0689">Ribosomal protein</keyword>
<comment type="subunit">
    <text evidence="2 6">Part of the 50S ribosomal subunit.</text>
</comment>
<evidence type="ECO:0000256" key="1">
    <source>
        <dbReference type="ARBA" id="ARBA00006227"/>
    </source>
</evidence>
<gene>
    <name evidence="6 8" type="primary">rplM</name>
    <name evidence="8" type="ORF">F6X38_06915</name>
</gene>
<evidence type="ECO:0000256" key="6">
    <source>
        <dbReference type="HAMAP-Rule" id="MF_01366"/>
    </source>
</evidence>
<evidence type="ECO:0000256" key="4">
    <source>
        <dbReference type="ARBA" id="ARBA00023274"/>
    </source>
</evidence>
<dbReference type="HAMAP" id="MF_01366">
    <property type="entry name" value="Ribosomal_uL13"/>
    <property type="match status" value="1"/>
</dbReference>
<reference evidence="8 9" key="1">
    <citation type="submission" date="2019-09" db="EMBL/GenBank/DDBJ databases">
        <title>YIM 132180 draft genome.</title>
        <authorList>
            <person name="Zhang K."/>
        </authorList>
    </citation>
    <scope>NUCLEOTIDE SEQUENCE [LARGE SCALE GENOMIC DNA]</scope>
    <source>
        <strain evidence="8 9">YIM 132180</strain>
    </source>
</reference>
<dbReference type="Proteomes" id="UP000432089">
    <property type="component" value="Unassembled WGS sequence"/>
</dbReference>
<protein>
    <recommendedName>
        <fullName evidence="5 6">Large ribosomal subunit protein uL13</fullName>
    </recommendedName>
</protein>
<dbReference type="AlphaFoldDB" id="A0A7V7PQT7"/>
<organism evidence="8 9">
    <name type="scientific">Plantimonas leprariae</name>
    <dbReference type="NCBI Taxonomy" id="2615207"/>
    <lineage>
        <taxon>Bacteria</taxon>
        <taxon>Pseudomonadati</taxon>
        <taxon>Pseudomonadota</taxon>
        <taxon>Alphaproteobacteria</taxon>
        <taxon>Hyphomicrobiales</taxon>
        <taxon>Aurantimonadaceae</taxon>
        <taxon>Plantimonas</taxon>
    </lineage>
</organism>
<dbReference type="GO" id="GO:0022625">
    <property type="term" value="C:cytosolic large ribosomal subunit"/>
    <property type="evidence" value="ECO:0007669"/>
    <property type="project" value="TreeGrafter"/>
</dbReference>
<comment type="caution">
    <text evidence="8">The sequence shown here is derived from an EMBL/GenBank/DDBJ whole genome shotgun (WGS) entry which is preliminary data.</text>
</comment>
<evidence type="ECO:0000256" key="7">
    <source>
        <dbReference type="SAM" id="MobiDB-lite"/>
    </source>
</evidence>
<name>A0A7V7PQT7_9HYPH</name>
<evidence type="ECO:0000256" key="2">
    <source>
        <dbReference type="ARBA" id="ARBA00011838"/>
    </source>
</evidence>
<dbReference type="SUPFAM" id="SSF52161">
    <property type="entry name" value="Ribosomal protein L13"/>
    <property type="match status" value="1"/>
</dbReference>
<evidence type="ECO:0000313" key="9">
    <source>
        <dbReference type="Proteomes" id="UP000432089"/>
    </source>
</evidence>
<dbReference type="EMBL" id="VZDO01000004">
    <property type="protein sequence ID" value="KAB0680729.1"/>
    <property type="molecule type" value="Genomic_DNA"/>
</dbReference>
<keyword evidence="4 6" id="KW-0687">Ribonucleoprotein</keyword>
<dbReference type="InterPro" id="IPR005823">
    <property type="entry name" value="Ribosomal_uL13_bac-type"/>
</dbReference>
<dbReference type="GO" id="GO:0006412">
    <property type="term" value="P:translation"/>
    <property type="evidence" value="ECO:0007669"/>
    <property type="project" value="UniProtKB-UniRule"/>
</dbReference>